<gene>
    <name evidence="13" type="ORF">C5167_022171</name>
</gene>
<dbReference type="PANTHER" id="PTHR47947:SF26">
    <property type="entry name" value="CYTOCHROME P450"/>
    <property type="match status" value="1"/>
</dbReference>
<dbReference type="InterPro" id="IPR050651">
    <property type="entry name" value="Plant_Cytochrome_P450_Monoox"/>
</dbReference>
<dbReference type="PRINTS" id="PR00463">
    <property type="entry name" value="EP450I"/>
</dbReference>
<accession>A0A4Y7JH28</accession>
<dbReference type="GO" id="GO:0016705">
    <property type="term" value="F:oxidoreductase activity, acting on paired donors, with incorporation or reduction of molecular oxygen"/>
    <property type="evidence" value="ECO:0007669"/>
    <property type="project" value="InterPro"/>
</dbReference>
<proteinExistence type="predicted"/>
<keyword evidence="6 11" id="KW-0479">Metal-binding</keyword>
<keyword evidence="4 11" id="KW-0349">Heme</keyword>
<evidence type="ECO:0000256" key="4">
    <source>
        <dbReference type="ARBA" id="ARBA00022617"/>
    </source>
</evidence>
<comment type="cofactor">
    <cofactor evidence="1 11">
        <name>heme</name>
        <dbReference type="ChEBI" id="CHEBI:30413"/>
    </cofactor>
</comment>
<dbReference type="Gene3D" id="1.10.630.10">
    <property type="entry name" value="Cytochrome P450"/>
    <property type="match status" value="1"/>
</dbReference>
<evidence type="ECO:0000256" key="2">
    <source>
        <dbReference type="ARBA" id="ARBA00004167"/>
    </source>
</evidence>
<feature type="non-terminal residue" evidence="13">
    <location>
        <position position="1"/>
    </location>
</feature>
<dbReference type="SUPFAM" id="SSF48264">
    <property type="entry name" value="Cytochrome P450"/>
    <property type="match status" value="1"/>
</dbReference>
<evidence type="ECO:0000313" key="13">
    <source>
        <dbReference type="EMBL" id="RZC60424.1"/>
    </source>
</evidence>
<keyword evidence="5" id="KW-0812">Transmembrane</keyword>
<evidence type="ECO:0000256" key="10">
    <source>
        <dbReference type="ARBA" id="ARBA00023136"/>
    </source>
</evidence>
<dbReference type="Gramene" id="RZC60424">
    <property type="protein sequence ID" value="RZC60424"/>
    <property type="gene ID" value="C5167_022171"/>
</dbReference>
<name>A0A4Y7JH28_PAPSO</name>
<protein>
    <recommendedName>
        <fullName evidence="15">Cytochrome P450</fullName>
    </recommendedName>
</protein>
<dbReference type="GO" id="GO:0004497">
    <property type="term" value="F:monooxygenase activity"/>
    <property type="evidence" value="ECO:0007669"/>
    <property type="project" value="InterPro"/>
</dbReference>
<keyword evidence="7" id="KW-1133">Transmembrane helix</keyword>
<evidence type="ECO:0000256" key="1">
    <source>
        <dbReference type="ARBA" id="ARBA00001971"/>
    </source>
</evidence>
<organism evidence="13 14">
    <name type="scientific">Papaver somniferum</name>
    <name type="common">Opium poppy</name>
    <dbReference type="NCBI Taxonomy" id="3469"/>
    <lineage>
        <taxon>Eukaryota</taxon>
        <taxon>Viridiplantae</taxon>
        <taxon>Streptophyta</taxon>
        <taxon>Embryophyta</taxon>
        <taxon>Tracheophyta</taxon>
        <taxon>Spermatophyta</taxon>
        <taxon>Magnoliopsida</taxon>
        <taxon>Ranunculales</taxon>
        <taxon>Papaveraceae</taxon>
        <taxon>Papaveroideae</taxon>
        <taxon>Papaver</taxon>
    </lineage>
</organism>
<keyword evidence="8" id="KW-0560">Oxidoreductase</keyword>
<dbReference type="InterPro" id="IPR001128">
    <property type="entry name" value="Cyt_P450"/>
</dbReference>
<evidence type="ECO:0000256" key="3">
    <source>
        <dbReference type="ARBA" id="ARBA00004913"/>
    </source>
</evidence>
<keyword evidence="9 11" id="KW-0408">Iron</keyword>
<evidence type="ECO:0000256" key="8">
    <source>
        <dbReference type="ARBA" id="ARBA00023002"/>
    </source>
</evidence>
<feature type="region of interest" description="Disordered" evidence="12">
    <location>
        <begin position="278"/>
        <end position="298"/>
    </location>
</feature>
<evidence type="ECO:0008006" key="15">
    <source>
        <dbReference type="Google" id="ProtNLM"/>
    </source>
</evidence>
<dbReference type="EMBL" id="CM010719">
    <property type="protein sequence ID" value="RZC60424.1"/>
    <property type="molecule type" value="Genomic_DNA"/>
</dbReference>
<keyword evidence="14" id="KW-1185">Reference proteome</keyword>
<reference evidence="13 14" key="1">
    <citation type="journal article" date="2018" name="Science">
        <title>The opium poppy genome and morphinan production.</title>
        <authorList>
            <person name="Guo L."/>
            <person name="Winzer T."/>
            <person name="Yang X."/>
            <person name="Li Y."/>
            <person name="Ning Z."/>
            <person name="He Z."/>
            <person name="Teodor R."/>
            <person name="Lu Y."/>
            <person name="Bowser T.A."/>
            <person name="Graham I.A."/>
            <person name="Ye K."/>
        </authorList>
    </citation>
    <scope>NUCLEOTIDE SEQUENCE [LARGE SCALE GENOMIC DNA]</scope>
    <source>
        <strain evidence="14">cv. HN1</strain>
        <tissue evidence="13">Leaves</tissue>
    </source>
</reference>
<evidence type="ECO:0000256" key="11">
    <source>
        <dbReference type="PIRSR" id="PIRSR602401-1"/>
    </source>
</evidence>
<dbReference type="AlphaFoldDB" id="A0A4Y7JH28"/>
<dbReference type="PANTHER" id="PTHR47947">
    <property type="entry name" value="CYTOCHROME P450 82C3-RELATED"/>
    <property type="match status" value="1"/>
</dbReference>
<evidence type="ECO:0000256" key="6">
    <source>
        <dbReference type="ARBA" id="ARBA00022723"/>
    </source>
</evidence>
<dbReference type="InterPro" id="IPR036396">
    <property type="entry name" value="Cyt_P450_sf"/>
</dbReference>
<sequence length="298" mass="32974">EEAGRKPHNTIIELFKLSGVSVASDALPFLGWLDMDGQIEQMQKIAKEVDLIAEKCLEEHRQKRRLQTPTTAATVPRIYHDGNDFMDVLLLVLDEEKGDLFISYNRDTVEKPRVWYVNSILISHTLVTLASLIKWTLLSAGSDTTSMLLTWALSVLLTPNINDLVYLQAIINEKLGLYPAGPLALPHEAIEDCIVDGYKVKAGTQFKPERFLPQVNGGAGGEAAQFTPFRSGRRICPGMNFAIQTLHIVLARLFHAFDFNDESSGLVIDMTEGSGISNHGQSTPLKVQPCPSLPATQY</sequence>
<dbReference type="InterPro" id="IPR002401">
    <property type="entry name" value="Cyt_P450_E_grp-I"/>
</dbReference>
<dbReference type="Pfam" id="PF00067">
    <property type="entry name" value="p450"/>
    <property type="match status" value="1"/>
</dbReference>
<dbReference type="GO" id="GO:0016020">
    <property type="term" value="C:membrane"/>
    <property type="evidence" value="ECO:0007669"/>
    <property type="project" value="UniProtKB-SubCell"/>
</dbReference>
<keyword evidence="10" id="KW-0472">Membrane</keyword>
<comment type="subcellular location">
    <subcellularLocation>
        <location evidence="2">Membrane</location>
        <topology evidence="2">Single-pass membrane protein</topology>
    </subcellularLocation>
</comment>
<evidence type="ECO:0000256" key="12">
    <source>
        <dbReference type="SAM" id="MobiDB-lite"/>
    </source>
</evidence>
<feature type="binding site" description="axial binding residue" evidence="11">
    <location>
        <position position="236"/>
    </location>
    <ligand>
        <name>heme</name>
        <dbReference type="ChEBI" id="CHEBI:30413"/>
    </ligand>
    <ligandPart>
        <name>Fe</name>
        <dbReference type="ChEBI" id="CHEBI:18248"/>
    </ligandPart>
</feature>
<dbReference type="GO" id="GO:0020037">
    <property type="term" value="F:heme binding"/>
    <property type="evidence" value="ECO:0007669"/>
    <property type="project" value="InterPro"/>
</dbReference>
<evidence type="ECO:0000256" key="5">
    <source>
        <dbReference type="ARBA" id="ARBA00022692"/>
    </source>
</evidence>
<comment type="pathway">
    <text evidence="3">Alkaloid biosynthesis.</text>
</comment>
<evidence type="ECO:0000256" key="9">
    <source>
        <dbReference type="ARBA" id="ARBA00023004"/>
    </source>
</evidence>
<dbReference type="GO" id="GO:0005506">
    <property type="term" value="F:iron ion binding"/>
    <property type="evidence" value="ECO:0007669"/>
    <property type="project" value="InterPro"/>
</dbReference>
<dbReference type="GO" id="GO:0033075">
    <property type="term" value="P:isoquinoline alkaloid biosynthetic process"/>
    <property type="evidence" value="ECO:0007669"/>
    <property type="project" value="UniProtKB-ARBA"/>
</dbReference>
<evidence type="ECO:0000256" key="7">
    <source>
        <dbReference type="ARBA" id="ARBA00022989"/>
    </source>
</evidence>
<dbReference type="PRINTS" id="PR00385">
    <property type="entry name" value="P450"/>
</dbReference>
<dbReference type="Proteomes" id="UP000316621">
    <property type="component" value="Chromosome 5"/>
</dbReference>
<evidence type="ECO:0000313" key="14">
    <source>
        <dbReference type="Proteomes" id="UP000316621"/>
    </source>
</evidence>